<keyword evidence="2" id="KW-1185">Reference proteome</keyword>
<protein>
    <submittedName>
        <fullName evidence="1">Uncharacterized protein</fullName>
    </submittedName>
</protein>
<gene>
    <name evidence="1" type="ORF">SLS53_004390</name>
</gene>
<dbReference type="Proteomes" id="UP001320245">
    <property type="component" value="Unassembled WGS sequence"/>
</dbReference>
<proteinExistence type="predicted"/>
<comment type="caution">
    <text evidence="1">The sequence shown here is derived from an EMBL/GenBank/DDBJ whole genome shotgun (WGS) entry which is preliminary data.</text>
</comment>
<evidence type="ECO:0000313" key="1">
    <source>
        <dbReference type="EMBL" id="KAK7742247.1"/>
    </source>
</evidence>
<accession>A0AAN9U8C4</accession>
<dbReference type="AlphaFoldDB" id="A0AAN9U8C4"/>
<reference evidence="1 2" key="1">
    <citation type="journal article" date="2023" name="PLoS ONE">
        <title>Cytospora paraplurivora sp. nov. isolated from orchards with fruit tree decline syndrome in Ontario, Canada.</title>
        <authorList>
            <person name="Ilyukhin E."/>
            <person name="Nguyen H.D.T."/>
            <person name="Castle A.J."/>
            <person name="Ellouze W."/>
        </authorList>
    </citation>
    <scope>NUCLEOTIDE SEQUENCE [LARGE SCALE GENOMIC DNA]</scope>
    <source>
        <strain evidence="1 2">FDS-564</strain>
    </source>
</reference>
<dbReference type="EMBL" id="JAJSPL020000015">
    <property type="protein sequence ID" value="KAK7742247.1"/>
    <property type="molecule type" value="Genomic_DNA"/>
</dbReference>
<name>A0AAN9U8C4_9PEZI</name>
<sequence length="329" mass="37624">MAANMGNKKLNEMVDQQTERLAKMNLEIPTTNPLFADADDVTMTNVADDHTALNNHVVPKYTKRTPKPVRTSAIARMKREEHEAEKMVTRFKNCEENGQRTRSTIQEVTEPDEIAMTDAPPENALTNTNLSRSTCNKLPFLLQQCIPIVGMRYPDIDSSKPHSGQRWRKNDKIVWALWSQGGSKDTKVVQGLIVPVFDNATLNLQFGWLRPAMEDEGSFQGGENPEDNYSYEAPREQDVENMWDSFLRELWSQLPESNCKWARNLSEKRFASFFSFLADARVREIYYPKHDGREHPELVCAVTKFLDAAANNGTPWAMTHVELQNDKDD</sequence>
<evidence type="ECO:0000313" key="2">
    <source>
        <dbReference type="Proteomes" id="UP001320245"/>
    </source>
</evidence>
<organism evidence="1 2">
    <name type="scientific">Cytospora paraplurivora</name>
    <dbReference type="NCBI Taxonomy" id="2898453"/>
    <lineage>
        <taxon>Eukaryota</taxon>
        <taxon>Fungi</taxon>
        <taxon>Dikarya</taxon>
        <taxon>Ascomycota</taxon>
        <taxon>Pezizomycotina</taxon>
        <taxon>Sordariomycetes</taxon>
        <taxon>Sordariomycetidae</taxon>
        <taxon>Diaporthales</taxon>
        <taxon>Cytosporaceae</taxon>
        <taxon>Cytospora</taxon>
    </lineage>
</organism>